<dbReference type="PANTHER" id="PTHR42930">
    <property type="entry name" value="PHOSPHATE-SPECIFIC TRANSPORT SYSTEM ACCESSORY PROTEIN PHOU"/>
    <property type="match status" value="1"/>
</dbReference>
<evidence type="ECO:0000313" key="5">
    <source>
        <dbReference type="Proteomes" id="UP000541185"/>
    </source>
</evidence>
<sequence length="258" mass="28342">MADQHIASRFDRNINVLVLRVMALGGLVEKQARDATRALMAVDVPGAQEVLATEWLVDRLEVEIDRDLSSACGRRQPKASELRLLTAMARATSHLERAGDEAERIARAVQSIARHPTELANLLPADLETAATLAASQLRRALDALVRLDTADALAVIADDRMLDREFARCLATLATRMALRPRSVAPGVDLVMAAKAIERIGHHARNIAECIIYIVQGAEMRHGTVTEPTCRADKLGADATVRHERHQDRTPVHREPT</sequence>
<keyword evidence="5" id="KW-1185">Reference proteome</keyword>
<comment type="caution">
    <text evidence="4">The sequence shown here is derived from an EMBL/GenBank/DDBJ whole genome shotgun (WGS) entry which is preliminary data.</text>
</comment>
<evidence type="ECO:0000259" key="3">
    <source>
        <dbReference type="Pfam" id="PF01895"/>
    </source>
</evidence>
<evidence type="ECO:0000256" key="2">
    <source>
        <dbReference type="SAM" id="MobiDB-lite"/>
    </source>
</evidence>
<accession>A0A848HDA9</accession>
<dbReference type="PANTHER" id="PTHR42930:SF3">
    <property type="entry name" value="PHOSPHATE-SPECIFIC TRANSPORT SYSTEM ACCESSORY PROTEIN PHOU"/>
    <property type="match status" value="1"/>
</dbReference>
<dbReference type="GO" id="GO:0030643">
    <property type="term" value="P:intracellular phosphate ion homeostasis"/>
    <property type="evidence" value="ECO:0007669"/>
    <property type="project" value="InterPro"/>
</dbReference>
<dbReference type="RefSeq" id="WP_169421735.1">
    <property type="nucleotide sequence ID" value="NZ_JABBFX010000003.1"/>
</dbReference>
<gene>
    <name evidence="4" type="primary">phoU</name>
    <name evidence="4" type="ORF">HHL11_27160</name>
</gene>
<organism evidence="4 5">
    <name type="scientific">Ramlibacter agri</name>
    <dbReference type="NCBI Taxonomy" id="2728837"/>
    <lineage>
        <taxon>Bacteria</taxon>
        <taxon>Pseudomonadati</taxon>
        <taxon>Pseudomonadota</taxon>
        <taxon>Betaproteobacteria</taxon>
        <taxon>Burkholderiales</taxon>
        <taxon>Comamonadaceae</taxon>
        <taxon>Ramlibacter</taxon>
    </lineage>
</organism>
<feature type="domain" description="PhoU" evidence="3">
    <location>
        <begin position="24"/>
        <end position="109"/>
    </location>
</feature>
<dbReference type="Pfam" id="PF01895">
    <property type="entry name" value="PhoU"/>
    <property type="match status" value="2"/>
</dbReference>
<evidence type="ECO:0000256" key="1">
    <source>
        <dbReference type="ARBA" id="ARBA00008107"/>
    </source>
</evidence>
<protein>
    <submittedName>
        <fullName evidence="4">Phosphate signaling complex protein PhoU</fullName>
    </submittedName>
</protein>
<feature type="domain" description="PhoU" evidence="3">
    <location>
        <begin position="130"/>
        <end position="212"/>
    </location>
</feature>
<evidence type="ECO:0000313" key="4">
    <source>
        <dbReference type="EMBL" id="NML47459.1"/>
    </source>
</evidence>
<dbReference type="Gene3D" id="1.20.58.220">
    <property type="entry name" value="Phosphate transport system protein phou homolog 2, domain 2"/>
    <property type="match status" value="2"/>
</dbReference>
<dbReference type="InterPro" id="IPR026022">
    <property type="entry name" value="PhoU_dom"/>
</dbReference>
<dbReference type="SUPFAM" id="SSF109755">
    <property type="entry name" value="PhoU-like"/>
    <property type="match status" value="1"/>
</dbReference>
<feature type="region of interest" description="Disordered" evidence="2">
    <location>
        <begin position="239"/>
        <end position="258"/>
    </location>
</feature>
<proteinExistence type="inferred from homology"/>
<dbReference type="NCBIfam" id="TIGR02135">
    <property type="entry name" value="phoU_full"/>
    <property type="match status" value="1"/>
</dbReference>
<dbReference type="InterPro" id="IPR038078">
    <property type="entry name" value="PhoU-like_sf"/>
</dbReference>
<comment type="similarity">
    <text evidence="1">Belongs to the PhoU family.</text>
</comment>
<name>A0A848HDA9_9BURK</name>
<dbReference type="GO" id="GO:0045936">
    <property type="term" value="P:negative regulation of phosphate metabolic process"/>
    <property type="evidence" value="ECO:0007669"/>
    <property type="project" value="InterPro"/>
</dbReference>
<dbReference type="InterPro" id="IPR028366">
    <property type="entry name" value="PhoU"/>
</dbReference>
<dbReference type="AlphaFoldDB" id="A0A848HDA9"/>
<reference evidence="4 5" key="1">
    <citation type="submission" date="2020-04" db="EMBL/GenBank/DDBJ databases">
        <title>Ramlibacter sp. G-1-2-2 isolated from soil.</title>
        <authorList>
            <person name="Dahal R.H."/>
        </authorList>
    </citation>
    <scope>NUCLEOTIDE SEQUENCE [LARGE SCALE GENOMIC DNA]</scope>
    <source>
        <strain evidence="4 5">G-1-2-2</strain>
    </source>
</reference>
<dbReference type="EMBL" id="JABBFX010000003">
    <property type="protein sequence ID" value="NML47459.1"/>
    <property type="molecule type" value="Genomic_DNA"/>
</dbReference>
<dbReference type="Proteomes" id="UP000541185">
    <property type="component" value="Unassembled WGS sequence"/>
</dbReference>